<dbReference type="EMBL" id="SDWJ01000001">
    <property type="protein sequence ID" value="MVZ96092.1"/>
    <property type="molecule type" value="Genomic_DNA"/>
</dbReference>
<protein>
    <submittedName>
        <fullName evidence="7">ABC transporter ATP-binding protein</fullName>
    </submittedName>
</protein>
<dbReference type="SMART" id="SM00382">
    <property type="entry name" value="AAA"/>
    <property type="match status" value="1"/>
</dbReference>
<dbReference type="Gene3D" id="3.40.50.300">
    <property type="entry name" value="P-loop containing nucleotide triphosphate hydrolases"/>
    <property type="match status" value="1"/>
</dbReference>
<feature type="domain" description="ABC transporter" evidence="6">
    <location>
        <begin position="4"/>
        <end position="223"/>
    </location>
</feature>
<dbReference type="InterPro" id="IPR003439">
    <property type="entry name" value="ABC_transporter-like_ATP-bd"/>
</dbReference>
<dbReference type="PANTHER" id="PTHR42798:SF2">
    <property type="entry name" value="ABC TRANSPORTER ATP-BINDING PROTEIN MG467-RELATED"/>
    <property type="match status" value="1"/>
</dbReference>
<evidence type="ECO:0000259" key="6">
    <source>
        <dbReference type="PROSITE" id="PS50893"/>
    </source>
</evidence>
<dbReference type="RefSeq" id="WP_160352118.1">
    <property type="nucleotide sequence ID" value="NZ_SDWJ01000001.1"/>
</dbReference>
<dbReference type="PROSITE" id="PS50893">
    <property type="entry name" value="ABC_TRANSPORTER_2"/>
    <property type="match status" value="1"/>
</dbReference>
<dbReference type="PANTHER" id="PTHR42798">
    <property type="entry name" value="LIPOPROTEIN-RELEASING SYSTEM ATP-BINDING PROTEIN LOLD"/>
    <property type="match status" value="1"/>
</dbReference>
<dbReference type="FunFam" id="3.40.50.300:FF:000032">
    <property type="entry name" value="Export ABC transporter ATP-binding protein"/>
    <property type="match status" value="1"/>
</dbReference>
<dbReference type="InterPro" id="IPR017871">
    <property type="entry name" value="ABC_transporter-like_CS"/>
</dbReference>
<dbReference type="AlphaFoldDB" id="A0A6I4LRP5"/>
<dbReference type="GO" id="GO:0098796">
    <property type="term" value="C:membrane protein complex"/>
    <property type="evidence" value="ECO:0007669"/>
    <property type="project" value="UniProtKB-ARBA"/>
</dbReference>
<dbReference type="SUPFAM" id="SSF52540">
    <property type="entry name" value="P-loop containing nucleoside triphosphate hydrolases"/>
    <property type="match status" value="1"/>
</dbReference>
<evidence type="ECO:0000313" key="7">
    <source>
        <dbReference type="EMBL" id="MVZ96092.1"/>
    </source>
</evidence>
<dbReference type="GO" id="GO:0016887">
    <property type="term" value="F:ATP hydrolysis activity"/>
    <property type="evidence" value="ECO:0007669"/>
    <property type="project" value="InterPro"/>
</dbReference>
<evidence type="ECO:0000313" key="8">
    <source>
        <dbReference type="Proteomes" id="UP000471147"/>
    </source>
</evidence>
<comment type="caution">
    <text evidence="7">The sequence shown here is derived from an EMBL/GenBank/DDBJ whole genome shotgun (WGS) entry which is preliminary data.</text>
</comment>
<dbReference type="Proteomes" id="UP000471147">
    <property type="component" value="Unassembled WGS sequence"/>
</dbReference>
<evidence type="ECO:0000256" key="4">
    <source>
        <dbReference type="ARBA" id="ARBA00022840"/>
    </source>
</evidence>
<keyword evidence="2" id="KW-0472">Membrane</keyword>
<keyword evidence="1" id="KW-0813">Transport</keyword>
<keyword evidence="3" id="KW-0547">Nucleotide-binding</keyword>
<keyword evidence="2" id="KW-1003">Cell membrane</keyword>
<evidence type="ECO:0000256" key="1">
    <source>
        <dbReference type="ARBA" id="ARBA00022448"/>
    </source>
</evidence>
<accession>A0A6I4LRP5</accession>
<gene>
    <name evidence="7" type="ORF">EUU23_00055</name>
</gene>
<reference evidence="7 8" key="1">
    <citation type="submission" date="2019-01" db="EMBL/GenBank/DDBJ databases">
        <title>Sphingorhabdus lacus sp.nov., isolated from an oligotrophic freshwater lake.</title>
        <authorList>
            <person name="Park M."/>
        </authorList>
    </citation>
    <scope>NUCLEOTIDE SEQUENCE [LARGE SCALE GENOMIC DNA]</scope>
    <source>
        <strain evidence="7 8">IMCC26285</strain>
    </source>
</reference>
<organism evidence="7 8">
    <name type="scientific">Sphingorhabdus profundilacus</name>
    <dbReference type="NCBI Taxonomy" id="2509718"/>
    <lineage>
        <taxon>Bacteria</taxon>
        <taxon>Pseudomonadati</taxon>
        <taxon>Pseudomonadota</taxon>
        <taxon>Alphaproteobacteria</taxon>
        <taxon>Sphingomonadales</taxon>
        <taxon>Sphingomonadaceae</taxon>
        <taxon>Sphingorhabdus</taxon>
    </lineage>
</organism>
<dbReference type="GO" id="GO:0022857">
    <property type="term" value="F:transmembrane transporter activity"/>
    <property type="evidence" value="ECO:0007669"/>
    <property type="project" value="UniProtKB-ARBA"/>
</dbReference>
<keyword evidence="4 7" id="KW-0067">ATP-binding</keyword>
<dbReference type="InterPro" id="IPR027417">
    <property type="entry name" value="P-loop_NTPase"/>
</dbReference>
<dbReference type="GO" id="GO:0005524">
    <property type="term" value="F:ATP binding"/>
    <property type="evidence" value="ECO:0007669"/>
    <property type="project" value="UniProtKB-KW"/>
</dbReference>
<dbReference type="PROSITE" id="PS00211">
    <property type="entry name" value="ABC_TRANSPORTER_1"/>
    <property type="match status" value="1"/>
</dbReference>
<evidence type="ECO:0000256" key="5">
    <source>
        <dbReference type="ARBA" id="ARBA00038388"/>
    </source>
</evidence>
<keyword evidence="8" id="KW-1185">Reference proteome</keyword>
<evidence type="ECO:0000256" key="3">
    <source>
        <dbReference type="ARBA" id="ARBA00022741"/>
    </source>
</evidence>
<dbReference type="CDD" id="cd03255">
    <property type="entry name" value="ABC_MJ0796_LolCDE_FtsE"/>
    <property type="match status" value="1"/>
</dbReference>
<sequence length="223" mass="24188">MTLLKAEGITKSFRTGDIDTLVLKGVNLVLEPGEMVALSGPSGSGKSTLLNILGLLMQPSDGALSFMDKPMSGLTDKQLSAIRNTHYGFVFQFHHLLPDFTAMENVAFPAAAPAGGISAEIRDRAKMLLGRVDLTDRIDFAAMRLSGGQKQRVAIARALMNKPELVLADEPTGSLDRENSARVMALLREINHEDRTSFLISTHDPEIAKCCDRQINVVDGRIA</sequence>
<dbReference type="OrthoDB" id="7202172at2"/>
<name>A0A6I4LRP5_9SPHN</name>
<comment type="similarity">
    <text evidence="5">Belongs to the ABC transporter superfamily. Macrolide exporter (TC 3.A.1.122) family.</text>
</comment>
<dbReference type="Pfam" id="PF00005">
    <property type="entry name" value="ABC_tran"/>
    <property type="match status" value="1"/>
</dbReference>
<dbReference type="InterPro" id="IPR003593">
    <property type="entry name" value="AAA+_ATPase"/>
</dbReference>
<keyword evidence="2" id="KW-0997">Cell inner membrane</keyword>
<proteinExistence type="inferred from homology"/>
<evidence type="ECO:0000256" key="2">
    <source>
        <dbReference type="ARBA" id="ARBA00022519"/>
    </source>
</evidence>
<dbReference type="InterPro" id="IPR017911">
    <property type="entry name" value="MacB-like_ATP-bd"/>
</dbReference>